<name>A0A7J9B2I8_9ROSI</name>
<comment type="caution">
    <text evidence="2">The sequence shown here is derived from an EMBL/GenBank/DDBJ whole genome shotgun (WGS) entry which is preliminary data.</text>
</comment>
<proteinExistence type="predicted"/>
<protein>
    <submittedName>
        <fullName evidence="2">Uncharacterized protein</fullName>
    </submittedName>
</protein>
<dbReference type="EMBL" id="JABEZV010445586">
    <property type="protein sequence ID" value="MBA0730500.1"/>
    <property type="molecule type" value="Genomic_DNA"/>
</dbReference>
<reference evidence="2 3" key="1">
    <citation type="journal article" date="2019" name="Genome Biol. Evol.">
        <title>Insights into the evolution of the New World diploid cottons (Gossypium, subgenus Houzingenia) based on genome sequencing.</title>
        <authorList>
            <person name="Grover C.E."/>
            <person name="Arick M.A. 2nd"/>
            <person name="Thrash A."/>
            <person name="Conover J.L."/>
            <person name="Sanders W.S."/>
            <person name="Peterson D.G."/>
            <person name="Frelichowski J.E."/>
            <person name="Scheffler J.A."/>
            <person name="Scheffler B.E."/>
            <person name="Wendel J.F."/>
        </authorList>
    </citation>
    <scope>NUCLEOTIDE SEQUENCE [LARGE SCALE GENOMIC DNA]</scope>
    <source>
        <strain evidence="2">4</strain>
        <tissue evidence="2">Leaf</tissue>
    </source>
</reference>
<keyword evidence="3" id="KW-1185">Reference proteome</keyword>
<organism evidence="2 3">
    <name type="scientific">Gossypium laxum</name>
    <dbReference type="NCBI Taxonomy" id="34288"/>
    <lineage>
        <taxon>Eukaryota</taxon>
        <taxon>Viridiplantae</taxon>
        <taxon>Streptophyta</taxon>
        <taxon>Embryophyta</taxon>
        <taxon>Tracheophyta</taxon>
        <taxon>Spermatophyta</taxon>
        <taxon>Magnoliopsida</taxon>
        <taxon>eudicotyledons</taxon>
        <taxon>Gunneridae</taxon>
        <taxon>Pentapetalae</taxon>
        <taxon>rosids</taxon>
        <taxon>malvids</taxon>
        <taxon>Malvales</taxon>
        <taxon>Malvaceae</taxon>
        <taxon>Malvoideae</taxon>
        <taxon>Gossypium</taxon>
    </lineage>
</organism>
<sequence length="125" mass="14605">MEGLHTSDSQGSKSRNSKTIMLPRHQRLHGQRPPLHHDCRGSHHNHLDAAAKTIELGAVFARESHKHMEKNLGLVRYFRFRRRSGLSLRYKGDYTAWTESQNEFPNQSLEYYYFFDQSPPPTVIL</sequence>
<evidence type="ECO:0000313" key="3">
    <source>
        <dbReference type="Proteomes" id="UP000593574"/>
    </source>
</evidence>
<feature type="non-terminal residue" evidence="2">
    <location>
        <position position="1"/>
    </location>
</feature>
<feature type="region of interest" description="Disordered" evidence="1">
    <location>
        <begin position="1"/>
        <end position="43"/>
    </location>
</feature>
<evidence type="ECO:0000256" key="1">
    <source>
        <dbReference type="SAM" id="MobiDB-lite"/>
    </source>
</evidence>
<dbReference type="Proteomes" id="UP000593574">
    <property type="component" value="Unassembled WGS sequence"/>
</dbReference>
<dbReference type="AlphaFoldDB" id="A0A7J9B2I8"/>
<gene>
    <name evidence="2" type="ORF">Golax_020626</name>
</gene>
<evidence type="ECO:0000313" key="2">
    <source>
        <dbReference type="EMBL" id="MBA0730500.1"/>
    </source>
</evidence>
<accession>A0A7J9B2I8</accession>
<feature type="compositionally biased region" description="Polar residues" evidence="1">
    <location>
        <begin position="1"/>
        <end position="19"/>
    </location>
</feature>